<evidence type="ECO:0000313" key="4">
    <source>
        <dbReference type="Proteomes" id="UP000291933"/>
    </source>
</evidence>
<dbReference type="OrthoDB" id="9791837at2"/>
<comment type="caution">
    <text evidence="3">The sequence shown here is derived from an EMBL/GenBank/DDBJ whole genome shotgun (WGS) entry which is preliminary data.</text>
</comment>
<sequence>MHETFFDEAAATWDDDPAKVVRAREIADGIAAAIPLTGNEDALEFGCGTGLITFALGDRVGHVTLADSSPGMLAVVRDRIAALPDASRGRYEASLLDLTTDALAPASVDLIYASMSLHHVADVAAVLATFRTALRPGGHLAIADLDHDPDGQFHAHHDHFVGHHGFDRDALASELETAGFSRPTFTTVSTINKHTHEGTADFDVFLAVCSVV</sequence>
<evidence type="ECO:0000256" key="1">
    <source>
        <dbReference type="ARBA" id="ARBA00022679"/>
    </source>
</evidence>
<dbReference type="AlphaFoldDB" id="A0A4Q9KMV3"/>
<dbReference type="InterPro" id="IPR029063">
    <property type="entry name" value="SAM-dependent_MTases_sf"/>
</dbReference>
<dbReference type="PANTHER" id="PTHR43861:SF3">
    <property type="entry name" value="PUTATIVE (AFU_ORTHOLOGUE AFUA_2G14390)-RELATED"/>
    <property type="match status" value="1"/>
</dbReference>
<dbReference type="EMBL" id="SDMR01000002">
    <property type="protein sequence ID" value="TBT95907.1"/>
    <property type="molecule type" value="Genomic_DNA"/>
</dbReference>
<accession>A0A4Q9KMV3</accession>
<evidence type="ECO:0000259" key="2">
    <source>
        <dbReference type="Pfam" id="PF08242"/>
    </source>
</evidence>
<dbReference type="RefSeq" id="WP_131171022.1">
    <property type="nucleotide sequence ID" value="NZ_FXTL01000002.1"/>
</dbReference>
<proteinExistence type="predicted"/>
<keyword evidence="3" id="KW-0489">Methyltransferase</keyword>
<dbReference type="GO" id="GO:0032259">
    <property type="term" value="P:methylation"/>
    <property type="evidence" value="ECO:0007669"/>
    <property type="project" value="UniProtKB-KW"/>
</dbReference>
<feature type="domain" description="Methyltransferase type 12" evidence="2">
    <location>
        <begin position="43"/>
        <end position="140"/>
    </location>
</feature>
<keyword evidence="1 3" id="KW-0808">Transferase</keyword>
<dbReference type="GO" id="GO:0008168">
    <property type="term" value="F:methyltransferase activity"/>
    <property type="evidence" value="ECO:0007669"/>
    <property type="project" value="UniProtKB-KW"/>
</dbReference>
<dbReference type="Gene3D" id="3.40.50.150">
    <property type="entry name" value="Vaccinia Virus protein VP39"/>
    <property type="match status" value="1"/>
</dbReference>
<organism evidence="3 4">
    <name type="scientific">Propioniciclava tarda</name>
    <dbReference type="NCBI Taxonomy" id="433330"/>
    <lineage>
        <taxon>Bacteria</taxon>
        <taxon>Bacillati</taxon>
        <taxon>Actinomycetota</taxon>
        <taxon>Actinomycetes</taxon>
        <taxon>Propionibacteriales</taxon>
        <taxon>Propionibacteriaceae</taxon>
        <taxon>Propioniciclava</taxon>
    </lineage>
</organism>
<protein>
    <submittedName>
        <fullName evidence="3">Class I SAM-dependent methyltransferase</fullName>
    </submittedName>
</protein>
<dbReference type="Pfam" id="PF08242">
    <property type="entry name" value="Methyltransf_12"/>
    <property type="match status" value="1"/>
</dbReference>
<evidence type="ECO:0000313" key="3">
    <source>
        <dbReference type="EMBL" id="TBT95907.1"/>
    </source>
</evidence>
<keyword evidence="4" id="KW-1185">Reference proteome</keyword>
<gene>
    <name evidence="3" type="ORF">ET996_02715</name>
</gene>
<dbReference type="PANTHER" id="PTHR43861">
    <property type="entry name" value="TRANS-ACONITATE 2-METHYLTRANSFERASE-RELATED"/>
    <property type="match status" value="1"/>
</dbReference>
<reference evidence="3 4" key="1">
    <citation type="submission" date="2019-01" db="EMBL/GenBank/DDBJ databases">
        <title>Lactibacter flavus gen. nov., sp. nov., a novel bacterium of the family Propionibacteriaceae isolated from raw milk and dairy products.</title>
        <authorList>
            <person name="Huptas C."/>
            <person name="Wenning M."/>
            <person name="Breitenwieser F."/>
            <person name="Doll E."/>
            <person name="Von Neubeck M."/>
            <person name="Busse H.-J."/>
            <person name="Scherer S."/>
        </authorList>
    </citation>
    <scope>NUCLEOTIDE SEQUENCE [LARGE SCALE GENOMIC DNA]</scope>
    <source>
        <strain evidence="4">DSM 22130 / JCM 15804 / WR061</strain>
    </source>
</reference>
<dbReference type="InterPro" id="IPR013217">
    <property type="entry name" value="Methyltransf_12"/>
</dbReference>
<dbReference type="CDD" id="cd02440">
    <property type="entry name" value="AdoMet_MTases"/>
    <property type="match status" value="1"/>
</dbReference>
<name>A0A4Q9KMV3_PROTD</name>
<dbReference type="Proteomes" id="UP000291933">
    <property type="component" value="Unassembled WGS sequence"/>
</dbReference>
<dbReference type="SUPFAM" id="SSF53335">
    <property type="entry name" value="S-adenosyl-L-methionine-dependent methyltransferases"/>
    <property type="match status" value="1"/>
</dbReference>